<dbReference type="Gene3D" id="1.10.260.170">
    <property type="match status" value="1"/>
</dbReference>
<evidence type="ECO:0000256" key="5">
    <source>
        <dbReference type="ARBA" id="ARBA00022603"/>
    </source>
</evidence>
<dbReference type="GO" id="GO:0006281">
    <property type="term" value="P:DNA repair"/>
    <property type="evidence" value="ECO:0007669"/>
    <property type="project" value="TreeGrafter"/>
</dbReference>
<dbReference type="InterPro" id="IPR030445">
    <property type="entry name" value="H3-K79_meTrfase"/>
</dbReference>
<dbReference type="GO" id="GO:0140956">
    <property type="term" value="F:histone H3K79 trimethyltransferase activity"/>
    <property type="evidence" value="ECO:0007669"/>
    <property type="project" value="UniProtKB-EC"/>
</dbReference>
<accession>A0A420U0Z0</accession>
<dbReference type="InterPro" id="IPR029063">
    <property type="entry name" value="SAM-dependent_MTases_sf"/>
</dbReference>
<feature type="compositionally biased region" description="Basic and acidic residues" evidence="13">
    <location>
        <begin position="542"/>
        <end position="552"/>
    </location>
</feature>
<feature type="domain" description="DOT1" evidence="14">
    <location>
        <begin position="634"/>
        <end position="945"/>
    </location>
</feature>
<evidence type="ECO:0000256" key="1">
    <source>
        <dbReference type="ARBA" id="ARBA00003482"/>
    </source>
</evidence>
<evidence type="ECO:0000256" key="11">
    <source>
        <dbReference type="ARBA" id="ARBA00047770"/>
    </source>
</evidence>
<evidence type="ECO:0000256" key="8">
    <source>
        <dbReference type="ARBA" id="ARBA00022853"/>
    </source>
</evidence>
<dbReference type="Proteomes" id="UP000283569">
    <property type="component" value="Unassembled WGS sequence"/>
</dbReference>
<feature type="compositionally biased region" description="Polar residues" evidence="13">
    <location>
        <begin position="18"/>
        <end position="37"/>
    </location>
</feature>
<evidence type="ECO:0000313" key="16">
    <source>
        <dbReference type="Proteomes" id="UP000283569"/>
    </source>
</evidence>
<sequence>MAISPPRTRSKTKETRTVSEASLMTPARSTAPESPISTPIKAKPKSRRTLLPTPPKKRKNTFRDSPIPLKLRKTTSTSRAVTRPETLSWLADLEEEDFEPPKSPTPAGSGAIEEDTSEDEEEMVSKLGPKSFQCGSFTKSWEEIGQQRNFEFFQAYPHDEFSTLCTEHFMQLADRWYSRRKSMVNRQIQKVVRGGLTQKPDFSKLALPVCDETWNVKSLEDFKAELHQQINDASDRVTLNRRQILEATGERPICELGNQDRPLKCSLCTNYELPCQGKYIEVDKAYCRVDDPPDVLNPYYATLDKASSPVPDCCHEKALTILMGDKGKDYMECEECCYSQALPQPPLQKPKTYAIKVAEIRIPVKVRPERLFLNSKLGHVDVGGIHVVVDHCAGGLRMIKFRSTQFSKAHEMHALDFHLEDEIDMLDFELPEKHTYDDLESGEDRPTIHSYRMRLFGGKNNKIKVDPPKIRIEKVVVDRPAQKPKPKSTSALSGSASRSSSSHRPSPKPLARQASHSPYPSSSDEKRLERKRKAPSVTRRSPASDRIEFDKDSDGEDDGWMTLDTKRQRKGTEDGSFVDPNRKLRSVRAFEDRMDSRSFIHAVDVASLEHKCVPVMGAQKEDVAIRLQYPSLQPREKYELVWGKDKIDAVEASIKVVRHVAETYLTEEEAEPFTNPNGGIIRRLEKASNRNIQDLMGFKAALREYNEKLRALVEDGVIAKNLDKMHELPQHLVAFILDQIYDRTVALKVELLSKYENGTDYVYGELLHPFISKILVEQTRMTSGQVFVDLGSGVGNVVLQAALEIGCESWGCEMMENACNLAEEQKKEFDARCMLWGVRPGKVHLERGDFRKNLPIHEALKRADVVLVNNKAFTSQLNDDLVRMFLDLKSGCKIVSLKSFVAEKSNNHNINDVGSTILEVEECTYPEGYVSWTNAGGSYFISTRK</sequence>
<dbReference type="CDD" id="cd02440">
    <property type="entry name" value="AdoMet_MTases"/>
    <property type="match status" value="1"/>
</dbReference>
<evidence type="ECO:0000256" key="9">
    <source>
        <dbReference type="ARBA" id="ARBA00023242"/>
    </source>
</evidence>
<name>A0A420U0Z0_GIBIN</name>
<comment type="miscellaneous">
    <text evidence="12">In contrast to other lysine histone methyltransferases, it does not contain a SET domain, suggesting the existence of another mechanism for methylation of lysine residues of histones.</text>
</comment>
<dbReference type="PANTHER" id="PTHR21451">
    <property type="entry name" value="HISTONE H3 METHYLTRANSFERASE"/>
    <property type="match status" value="1"/>
</dbReference>
<dbReference type="PROSITE" id="PS51569">
    <property type="entry name" value="DOT1"/>
    <property type="match status" value="1"/>
</dbReference>
<evidence type="ECO:0000256" key="7">
    <source>
        <dbReference type="ARBA" id="ARBA00022691"/>
    </source>
</evidence>
<gene>
    <name evidence="15" type="ORF">BFJ72_g2414</name>
</gene>
<dbReference type="InterPro" id="IPR025789">
    <property type="entry name" value="DOT1_dom"/>
</dbReference>
<dbReference type="GO" id="GO:0000077">
    <property type="term" value="P:DNA damage checkpoint signaling"/>
    <property type="evidence" value="ECO:0007669"/>
    <property type="project" value="TreeGrafter"/>
</dbReference>
<feature type="region of interest" description="Disordered" evidence="13">
    <location>
        <begin position="1"/>
        <end position="120"/>
    </location>
</feature>
<evidence type="ECO:0000256" key="4">
    <source>
        <dbReference type="ARBA" id="ARBA00020987"/>
    </source>
</evidence>
<comment type="subcellular location">
    <subcellularLocation>
        <location evidence="2 12">Nucleus</location>
    </subcellularLocation>
</comment>
<dbReference type="SUPFAM" id="SSF53335">
    <property type="entry name" value="S-adenosyl-L-methionine-dependent methyltransferases"/>
    <property type="match status" value="1"/>
</dbReference>
<organism evidence="15 16">
    <name type="scientific">Gibberella intermedia</name>
    <name type="common">Bulb rot disease fungus</name>
    <name type="synonym">Fusarium proliferatum</name>
    <dbReference type="NCBI Taxonomy" id="948311"/>
    <lineage>
        <taxon>Eukaryota</taxon>
        <taxon>Fungi</taxon>
        <taxon>Dikarya</taxon>
        <taxon>Ascomycota</taxon>
        <taxon>Pezizomycotina</taxon>
        <taxon>Sordariomycetes</taxon>
        <taxon>Hypocreomycetidae</taxon>
        <taxon>Hypocreales</taxon>
        <taxon>Nectriaceae</taxon>
        <taxon>Fusarium</taxon>
        <taxon>Fusarium fujikuroi species complex</taxon>
    </lineage>
</organism>
<feature type="compositionally biased region" description="Basic and acidic residues" evidence="13">
    <location>
        <begin position="564"/>
        <end position="573"/>
    </location>
</feature>
<evidence type="ECO:0000256" key="13">
    <source>
        <dbReference type="SAM" id="MobiDB-lite"/>
    </source>
</evidence>
<dbReference type="FunFam" id="3.40.50.150:FF:000033">
    <property type="entry name" value="Histone-lysine N-methyltransferase, H3 lysine-79 specific"/>
    <property type="match status" value="1"/>
</dbReference>
<dbReference type="PANTHER" id="PTHR21451:SF0">
    <property type="entry name" value="HISTONE-LYSINE N-METHYLTRANSFERASE, H3 LYSINE-79 SPECIFIC"/>
    <property type="match status" value="1"/>
</dbReference>
<dbReference type="Gene3D" id="3.40.50.150">
    <property type="entry name" value="Vaccinia Virus protein VP39"/>
    <property type="match status" value="1"/>
</dbReference>
<keyword evidence="6 12" id="KW-0808">Transferase</keyword>
<feature type="region of interest" description="Disordered" evidence="13">
    <location>
        <begin position="474"/>
        <end position="579"/>
    </location>
</feature>
<evidence type="ECO:0000256" key="12">
    <source>
        <dbReference type="RuleBase" id="RU271113"/>
    </source>
</evidence>
<evidence type="ECO:0000256" key="2">
    <source>
        <dbReference type="ARBA" id="ARBA00004123"/>
    </source>
</evidence>
<evidence type="ECO:0000256" key="10">
    <source>
        <dbReference type="ARBA" id="ARBA00029821"/>
    </source>
</evidence>
<comment type="function">
    <text evidence="1 12">Histone methyltransferase that specifically trimethylates histone H3 to form H3K79me3. This methylation is required for telomere silencing and for the pachytene checkpoint during the meiotic cell cycle by allowing the recruitment of RAD9 to double strand breaks. Nucleosomes are preferred as substrate compared to free histone.</text>
</comment>
<dbReference type="AlphaFoldDB" id="A0A420U0Z0"/>
<dbReference type="EC" id="2.1.1.360" evidence="3 12"/>
<feature type="compositionally biased region" description="Low complexity" evidence="13">
    <location>
        <begin position="487"/>
        <end position="504"/>
    </location>
</feature>
<protein>
    <recommendedName>
        <fullName evidence="4 12">Histone-lysine N-methyltransferase, H3 lysine-79 specific</fullName>
        <ecNumber evidence="3 12">2.1.1.360</ecNumber>
    </recommendedName>
    <alternativeName>
        <fullName evidence="10 12">Histone H3-K79 methyltransferase</fullName>
    </alternativeName>
</protein>
<keyword evidence="5 12" id="KW-0489">Methyltransferase</keyword>
<comment type="similarity">
    <text evidence="12">Belongs to the class I-like SAM-binding methyltransferase superfamily. DOT1 family.</text>
</comment>
<reference evidence="15 16" key="1">
    <citation type="journal article" date="2018" name="Sci. Rep.">
        <title>Characterisation of pathogen-specific regions and novel effector candidates in Fusarium oxysporum f. sp. cepae.</title>
        <authorList>
            <person name="Armitage A.D."/>
            <person name="Taylor A."/>
            <person name="Sobczyk M.K."/>
            <person name="Baxter L."/>
            <person name="Greenfield B.P."/>
            <person name="Bates H.J."/>
            <person name="Wilson F."/>
            <person name="Jackson A.C."/>
            <person name="Ott S."/>
            <person name="Harrison R.J."/>
            <person name="Clarkson J.P."/>
        </authorList>
    </citation>
    <scope>NUCLEOTIDE SEQUENCE [LARGE SCALE GENOMIC DNA]</scope>
    <source>
        <strain evidence="15 16">Fp_A8</strain>
    </source>
</reference>
<comment type="activity regulation">
    <text evidence="12">Ubiquitination of histone H2B to form H2BK123ub1 is required for efficient DOT1 methyltransferase activity on histone H3.</text>
</comment>
<keyword evidence="7 12" id="KW-0949">S-adenosyl-L-methionine</keyword>
<dbReference type="GO" id="GO:0032259">
    <property type="term" value="P:methylation"/>
    <property type="evidence" value="ECO:0007669"/>
    <property type="project" value="UniProtKB-KW"/>
</dbReference>
<keyword evidence="8 12" id="KW-0156">Chromatin regulator</keyword>
<comment type="caution">
    <text evidence="15">The sequence shown here is derived from an EMBL/GenBank/DDBJ whole genome shotgun (WGS) entry which is preliminary data.</text>
</comment>
<dbReference type="Pfam" id="PF08123">
    <property type="entry name" value="DOT1"/>
    <property type="match status" value="1"/>
</dbReference>
<dbReference type="EMBL" id="MRDB01000005">
    <property type="protein sequence ID" value="RKL47423.1"/>
    <property type="molecule type" value="Genomic_DNA"/>
</dbReference>
<evidence type="ECO:0000259" key="14">
    <source>
        <dbReference type="PROSITE" id="PS51569"/>
    </source>
</evidence>
<comment type="catalytic activity">
    <reaction evidence="11 12">
        <text>L-lysyl(79)-[histone H3] + 3 S-adenosyl-L-methionine = N(6),N(6),N(6)-trimethyl-L-lysyl(79)-[histone H3] + 3 S-adenosyl-L-homocysteine + 3 H(+)</text>
        <dbReference type="Rhea" id="RHEA:60328"/>
        <dbReference type="Rhea" id="RHEA-COMP:15549"/>
        <dbReference type="Rhea" id="RHEA-COMP:15552"/>
        <dbReference type="ChEBI" id="CHEBI:15378"/>
        <dbReference type="ChEBI" id="CHEBI:29969"/>
        <dbReference type="ChEBI" id="CHEBI:57856"/>
        <dbReference type="ChEBI" id="CHEBI:59789"/>
        <dbReference type="ChEBI" id="CHEBI:61961"/>
        <dbReference type="EC" id="2.1.1.360"/>
    </reaction>
</comment>
<evidence type="ECO:0000313" key="15">
    <source>
        <dbReference type="EMBL" id="RKL47423.1"/>
    </source>
</evidence>
<proteinExistence type="inferred from homology"/>
<evidence type="ECO:0000256" key="3">
    <source>
        <dbReference type="ARBA" id="ARBA00012190"/>
    </source>
</evidence>
<evidence type="ECO:0000256" key="6">
    <source>
        <dbReference type="ARBA" id="ARBA00022679"/>
    </source>
</evidence>
<keyword evidence="9 12" id="KW-0539">Nucleus</keyword>
<dbReference type="GO" id="GO:0005634">
    <property type="term" value="C:nucleus"/>
    <property type="evidence" value="ECO:0007669"/>
    <property type="project" value="UniProtKB-SubCell"/>
</dbReference>